<feature type="signal peptide" evidence="2">
    <location>
        <begin position="1"/>
        <end position="20"/>
    </location>
</feature>
<evidence type="ECO:0000313" key="4">
    <source>
        <dbReference type="Proteomes" id="UP001501084"/>
    </source>
</evidence>
<gene>
    <name evidence="3" type="ORF">GCM10009786_26570</name>
</gene>
<proteinExistence type="predicted"/>
<sequence>MRTASPITRHLRLMAVPAAAAVTIAGAWIDAAIGVPERTRSSDAAPGASFAETLICMSAIGAFGTALLTRVGARRRRHRL</sequence>
<accession>A0ABN3B909</accession>
<evidence type="ECO:0000256" key="1">
    <source>
        <dbReference type="SAM" id="Phobius"/>
    </source>
</evidence>
<name>A0ABN3B909_9MICO</name>
<reference evidence="3 4" key="1">
    <citation type="journal article" date="2019" name="Int. J. Syst. Evol. Microbiol.">
        <title>The Global Catalogue of Microorganisms (GCM) 10K type strain sequencing project: providing services to taxonomists for standard genome sequencing and annotation.</title>
        <authorList>
            <consortium name="The Broad Institute Genomics Platform"/>
            <consortium name="The Broad Institute Genome Sequencing Center for Infectious Disease"/>
            <person name="Wu L."/>
            <person name="Ma J."/>
        </authorList>
    </citation>
    <scope>NUCLEOTIDE SEQUENCE [LARGE SCALE GENOMIC DNA]</scope>
    <source>
        <strain evidence="3 4">JCM 14919</strain>
    </source>
</reference>
<dbReference type="EMBL" id="BAAAOP010000012">
    <property type="protein sequence ID" value="GAA2190211.1"/>
    <property type="molecule type" value="Genomic_DNA"/>
</dbReference>
<evidence type="ECO:0000313" key="3">
    <source>
        <dbReference type="EMBL" id="GAA2190211.1"/>
    </source>
</evidence>
<keyword evidence="4" id="KW-1185">Reference proteome</keyword>
<organism evidence="3 4">
    <name type="scientific">Leucobacter alluvii</name>
    <dbReference type="NCBI Taxonomy" id="340321"/>
    <lineage>
        <taxon>Bacteria</taxon>
        <taxon>Bacillati</taxon>
        <taxon>Actinomycetota</taxon>
        <taxon>Actinomycetes</taxon>
        <taxon>Micrococcales</taxon>
        <taxon>Microbacteriaceae</taxon>
        <taxon>Leucobacter</taxon>
    </lineage>
</organism>
<feature type="transmembrane region" description="Helical" evidence="1">
    <location>
        <begin position="49"/>
        <end position="69"/>
    </location>
</feature>
<dbReference type="RefSeq" id="WP_090146551.1">
    <property type="nucleotide sequence ID" value="NZ_BAAAOP010000012.1"/>
</dbReference>
<comment type="caution">
    <text evidence="3">The sequence shown here is derived from an EMBL/GenBank/DDBJ whole genome shotgun (WGS) entry which is preliminary data.</text>
</comment>
<protein>
    <submittedName>
        <fullName evidence="3">Uncharacterized protein</fullName>
    </submittedName>
</protein>
<feature type="transmembrane region" description="Helical" evidence="1">
    <location>
        <begin position="12"/>
        <end position="29"/>
    </location>
</feature>
<keyword evidence="1" id="KW-0812">Transmembrane</keyword>
<evidence type="ECO:0000256" key="2">
    <source>
        <dbReference type="SAM" id="SignalP"/>
    </source>
</evidence>
<feature type="chain" id="PRO_5046294408" evidence="2">
    <location>
        <begin position="21"/>
        <end position="80"/>
    </location>
</feature>
<dbReference type="Proteomes" id="UP001501084">
    <property type="component" value="Unassembled WGS sequence"/>
</dbReference>
<keyword evidence="1" id="KW-1133">Transmembrane helix</keyword>
<keyword evidence="2" id="KW-0732">Signal</keyword>
<keyword evidence="1" id="KW-0472">Membrane</keyword>